<keyword evidence="5" id="KW-0560">Oxidoreductase</keyword>
<keyword evidence="7" id="KW-0443">Lipid metabolism</keyword>
<protein>
    <submittedName>
        <fullName evidence="11">sn-glycerol-1-phosphate dehydrogenase</fullName>
    </submittedName>
</protein>
<keyword evidence="2" id="KW-0444">Lipid biosynthesis</keyword>
<keyword evidence="8" id="KW-0594">Phospholipid biosynthesis</keyword>
<dbReference type="Pfam" id="PF13685">
    <property type="entry name" value="Fe-ADH_2"/>
    <property type="match status" value="1"/>
</dbReference>
<evidence type="ECO:0000256" key="10">
    <source>
        <dbReference type="SAM" id="MobiDB-lite"/>
    </source>
</evidence>
<organism evidence="11 12">
    <name type="scientific">Tessaracoccus defluvii</name>
    <dbReference type="NCBI Taxonomy" id="1285901"/>
    <lineage>
        <taxon>Bacteria</taxon>
        <taxon>Bacillati</taxon>
        <taxon>Actinomycetota</taxon>
        <taxon>Actinomycetes</taxon>
        <taxon>Propionibacteriales</taxon>
        <taxon>Propionibacteriaceae</taxon>
        <taxon>Tessaracoccus</taxon>
    </lineage>
</organism>
<evidence type="ECO:0000256" key="5">
    <source>
        <dbReference type="ARBA" id="ARBA00023002"/>
    </source>
</evidence>
<evidence type="ECO:0000256" key="8">
    <source>
        <dbReference type="ARBA" id="ARBA00023209"/>
    </source>
</evidence>
<dbReference type="Gene3D" id="3.40.50.1970">
    <property type="match status" value="1"/>
</dbReference>
<dbReference type="PANTHER" id="PTHR43616">
    <property type="entry name" value="GLYCEROL DEHYDROGENASE"/>
    <property type="match status" value="1"/>
</dbReference>
<proteinExistence type="predicted"/>
<dbReference type="CDD" id="cd08175">
    <property type="entry name" value="G1PDH"/>
    <property type="match status" value="1"/>
</dbReference>
<feature type="region of interest" description="Disordered" evidence="10">
    <location>
        <begin position="449"/>
        <end position="470"/>
    </location>
</feature>
<keyword evidence="9" id="KW-1208">Phospholipid metabolism</keyword>
<evidence type="ECO:0000256" key="4">
    <source>
        <dbReference type="ARBA" id="ARBA00022857"/>
    </source>
</evidence>
<accession>A0A7H0H8E1</accession>
<keyword evidence="1" id="KW-0963">Cytoplasm</keyword>
<keyword evidence="3" id="KW-0479">Metal-binding</keyword>
<name>A0A7H0H8E1_9ACTN</name>
<reference evidence="11 12" key="1">
    <citation type="submission" date="2020-08" db="EMBL/GenBank/DDBJ databases">
        <title>Genome sequence of Tessaracoccus defluvii JCM 17540T.</title>
        <authorList>
            <person name="Hyun D.-W."/>
            <person name="Bae J.-W."/>
        </authorList>
    </citation>
    <scope>NUCLEOTIDE SEQUENCE [LARGE SCALE GENOMIC DNA]</scope>
    <source>
        <strain evidence="11 12">JCM 17540</strain>
    </source>
</reference>
<evidence type="ECO:0000313" key="12">
    <source>
        <dbReference type="Proteomes" id="UP000516117"/>
    </source>
</evidence>
<evidence type="ECO:0000256" key="1">
    <source>
        <dbReference type="ARBA" id="ARBA00022490"/>
    </source>
</evidence>
<dbReference type="KEGG" id="tdf:H9L22_05455"/>
<dbReference type="PANTHER" id="PTHR43616:SF5">
    <property type="entry name" value="GLYCEROL DEHYDROGENASE 1"/>
    <property type="match status" value="1"/>
</dbReference>
<dbReference type="EMBL" id="CP060789">
    <property type="protein sequence ID" value="QNP56807.1"/>
    <property type="molecule type" value="Genomic_DNA"/>
</dbReference>
<dbReference type="InterPro" id="IPR032837">
    <property type="entry name" value="G1PDH"/>
</dbReference>
<evidence type="ECO:0000256" key="6">
    <source>
        <dbReference type="ARBA" id="ARBA00023027"/>
    </source>
</evidence>
<dbReference type="GO" id="GO:0046872">
    <property type="term" value="F:metal ion binding"/>
    <property type="evidence" value="ECO:0007669"/>
    <property type="project" value="UniProtKB-KW"/>
</dbReference>
<evidence type="ECO:0000256" key="3">
    <source>
        <dbReference type="ARBA" id="ARBA00022723"/>
    </source>
</evidence>
<evidence type="ECO:0000313" key="11">
    <source>
        <dbReference type="EMBL" id="QNP56807.1"/>
    </source>
</evidence>
<evidence type="ECO:0000256" key="7">
    <source>
        <dbReference type="ARBA" id="ARBA00023098"/>
    </source>
</evidence>
<keyword evidence="4" id="KW-0521">NADP</keyword>
<evidence type="ECO:0000256" key="9">
    <source>
        <dbReference type="ARBA" id="ARBA00023264"/>
    </source>
</evidence>
<keyword evidence="12" id="KW-1185">Reference proteome</keyword>
<feature type="region of interest" description="Disordered" evidence="10">
    <location>
        <begin position="486"/>
        <end position="526"/>
    </location>
</feature>
<dbReference type="SUPFAM" id="SSF56796">
    <property type="entry name" value="Dehydroquinate synthase-like"/>
    <property type="match status" value="1"/>
</dbReference>
<dbReference type="GO" id="GO:0008654">
    <property type="term" value="P:phospholipid biosynthetic process"/>
    <property type="evidence" value="ECO:0007669"/>
    <property type="project" value="UniProtKB-KW"/>
</dbReference>
<dbReference type="GO" id="GO:0016614">
    <property type="term" value="F:oxidoreductase activity, acting on CH-OH group of donors"/>
    <property type="evidence" value="ECO:0007669"/>
    <property type="project" value="InterPro"/>
</dbReference>
<keyword evidence="6" id="KW-0520">NAD</keyword>
<dbReference type="AlphaFoldDB" id="A0A7H0H8E1"/>
<dbReference type="Proteomes" id="UP000516117">
    <property type="component" value="Chromosome"/>
</dbReference>
<dbReference type="Gene3D" id="1.20.1090.10">
    <property type="entry name" value="Dehydroquinate synthase-like - alpha domain"/>
    <property type="match status" value="1"/>
</dbReference>
<dbReference type="InterPro" id="IPR016205">
    <property type="entry name" value="Glycerol_DH"/>
</dbReference>
<evidence type="ECO:0000256" key="2">
    <source>
        <dbReference type="ARBA" id="ARBA00022516"/>
    </source>
</evidence>
<gene>
    <name evidence="11" type="ORF">H9L22_05455</name>
</gene>
<sequence length="526" mass="55743">MSLIATALESADETRAIEFGEDVLGRTGTLFRSLFPGKKVLVVADGNTFAVAGEQVVASLLEAGVEFAAEPHIFPGTPTLYADYDNTTTIRNLLAGLDDTVACSIAAGTLNDLTKLASGELGREYLNVCTAASVDGFAAYGASISVDGFKITRNCPAPAGLVADLEVMAGAPQRLSSTGYGDLIEKIPAGADWILADELGVEAIDDYVWGLVQGRLRNALGDPAGVAAGDKGAIAGLAEGNVLSGLAMQAMKSSRPASGAGHQFSHTWEMEGHGLDWEPPLSHGYKVAVGTVASLALWEEALRLDIDALDLDAIVAAAPGRDAIEARIRASLPARIQDEAIAASLAKHVEGEELLARLERLRERWSVIKERVSPQLVSPQEAASMLHAAGAPNHPELIGIDWDRFRATHHKAYMIRSRYTVLELLNETGMFDTVLERLFSPEGFWGGIAPPTPSRTKEMSRLSDGGAAGRTATEIGAPAGLHSYRRGAVSRPGAAVRPSRGREAPRVCRTSLARWSGPRRGREGGR</sequence>